<proteinExistence type="predicted"/>
<evidence type="ECO:0000313" key="4">
    <source>
        <dbReference type="Proteomes" id="UP000530424"/>
    </source>
</evidence>
<gene>
    <name evidence="3" type="ORF">HNR19_003577</name>
</gene>
<evidence type="ECO:0000313" key="3">
    <source>
        <dbReference type="EMBL" id="NYJ02879.1"/>
    </source>
</evidence>
<feature type="region of interest" description="Disordered" evidence="1">
    <location>
        <begin position="587"/>
        <end position="606"/>
    </location>
</feature>
<dbReference type="AlphaFoldDB" id="A0A853C6L4"/>
<evidence type="ECO:0000256" key="1">
    <source>
        <dbReference type="SAM" id="MobiDB-lite"/>
    </source>
</evidence>
<dbReference type="Pfam" id="PF13196">
    <property type="entry name" value="DUF4012"/>
    <property type="match status" value="1"/>
</dbReference>
<keyword evidence="2" id="KW-1133">Transmembrane helix</keyword>
<dbReference type="InterPro" id="IPR025101">
    <property type="entry name" value="DUF4012"/>
</dbReference>
<protein>
    <recommendedName>
        <fullName evidence="5">DUF4012 domain-containing protein</fullName>
    </recommendedName>
</protein>
<feature type="transmembrane region" description="Helical" evidence="2">
    <location>
        <begin position="27"/>
        <end position="47"/>
    </location>
</feature>
<reference evidence="3 4" key="1">
    <citation type="submission" date="2020-07" db="EMBL/GenBank/DDBJ databases">
        <title>Sequencing the genomes of 1000 actinobacteria strains.</title>
        <authorList>
            <person name="Klenk H.-P."/>
        </authorList>
    </citation>
    <scope>NUCLEOTIDE SEQUENCE [LARGE SCALE GENOMIC DNA]</scope>
    <source>
        <strain evidence="3 4">DSM 103833</strain>
    </source>
</reference>
<comment type="caution">
    <text evidence="3">The sequence shown here is derived from an EMBL/GenBank/DDBJ whole genome shotgun (WGS) entry which is preliminary data.</text>
</comment>
<evidence type="ECO:0008006" key="5">
    <source>
        <dbReference type="Google" id="ProtNLM"/>
    </source>
</evidence>
<dbReference type="Proteomes" id="UP000530424">
    <property type="component" value="Unassembled WGS sequence"/>
</dbReference>
<dbReference type="EMBL" id="JACCFP010000001">
    <property type="protein sequence ID" value="NYJ02879.1"/>
    <property type="molecule type" value="Genomic_DNA"/>
</dbReference>
<keyword evidence="2" id="KW-0812">Transmembrane</keyword>
<accession>A0A853C6L4</accession>
<sequence>MSPVVRRRRGRRPLLRRLARAPRQRRVLLVGGGVLAAVVLVGGWFAWTVWQAADELQEVERQGRLLRAELVDGDADGAARALEAFQEAAADAEAATDGPTWWVAEHAPVLGDDAEGVAVAARVLSDIGDEALPPLVDAAADVTARTFNPTRHRFPLAAIAATQEPAAASEAVFADAASQLSGVDSSGFTGPVGRRFDDLRRLVLQARSTLGSVYRAAEMMPTLLGRDGPRDYLLVMQNNAELRPLGGLAGSISLVHAEDGRVDITDQMASSRLGILEEPVLPLDEEEQQLFGSQLGRFFRNANLTPHVPRAAELMAARWRSETGQEVDGVFLVDPVAIAYLLAATGPVPVPGYPDATSTNVVPAVENEIYLQTYDAGVHDDFQNAVAKAVFNAFAGGAGDPAELIRALVTGVAEGRIRMHSFEEPVQDAVEGTAIAGQVAGEEPALGVYLSDKTESKMSYYLRYTVDVVARSCAGSVQEVTGVVTLHNDPPDGVPLPKSVAGFRPVGQPGYVNGQQSVLLYLMGPPGGTLEKLEIGEQDMTLPVVYPYRDRWIAPVTVTLDPEEETTVEFLLRGGRGQTEDLDLQVTPGSAFGSESGTVRSACPSR</sequence>
<keyword evidence="4" id="KW-1185">Reference proteome</keyword>
<name>A0A853C6L4_9ACTN</name>
<keyword evidence="2" id="KW-0472">Membrane</keyword>
<organism evidence="3 4">
    <name type="scientific">Nocardioides thalensis</name>
    <dbReference type="NCBI Taxonomy" id="1914755"/>
    <lineage>
        <taxon>Bacteria</taxon>
        <taxon>Bacillati</taxon>
        <taxon>Actinomycetota</taxon>
        <taxon>Actinomycetes</taxon>
        <taxon>Propionibacteriales</taxon>
        <taxon>Nocardioidaceae</taxon>
        <taxon>Nocardioides</taxon>
    </lineage>
</organism>
<evidence type="ECO:0000256" key="2">
    <source>
        <dbReference type="SAM" id="Phobius"/>
    </source>
</evidence>
<dbReference type="RefSeq" id="WP_179669188.1">
    <property type="nucleotide sequence ID" value="NZ_JACCFP010000001.1"/>
</dbReference>